<sequence>MRLRIRLNALPRFFGEGRVTGKPETNGVLFWKSYTVPKSLAV</sequence>
<reference evidence="1 2" key="1">
    <citation type="submission" date="2019-07" db="EMBL/GenBank/DDBJ databases">
        <title>Whole genome shotgun sequence of Lactobacillus spicheri NBRC 107155.</title>
        <authorList>
            <person name="Hosoyama A."/>
            <person name="Uohara A."/>
            <person name="Ohji S."/>
            <person name="Ichikawa N."/>
        </authorList>
    </citation>
    <scope>NUCLEOTIDE SEQUENCE [LARGE SCALE GENOMIC DNA]</scope>
    <source>
        <strain evidence="1 2">NBRC 107155</strain>
    </source>
</reference>
<protein>
    <submittedName>
        <fullName evidence="1">Uncharacterized protein</fullName>
    </submittedName>
</protein>
<dbReference type="RefSeq" id="WP_263862276.1">
    <property type="nucleotide sequence ID" value="NZ_BJZI01000101.1"/>
</dbReference>
<keyword evidence="2" id="KW-1185">Reference proteome</keyword>
<gene>
    <name evidence="1" type="ORF">LSP04_24940</name>
</gene>
<dbReference type="EMBL" id="BJZI01000101">
    <property type="protein sequence ID" value="GEO68075.1"/>
    <property type="molecule type" value="Genomic_DNA"/>
</dbReference>
<name>A0ABQ0WTK8_9LACO</name>
<dbReference type="Proteomes" id="UP000321691">
    <property type="component" value="Unassembled WGS sequence"/>
</dbReference>
<comment type="caution">
    <text evidence="1">The sequence shown here is derived from an EMBL/GenBank/DDBJ whole genome shotgun (WGS) entry which is preliminary data.</text>
</comment>
<evidence type="ECO:0000313" key="1">
    <source>
        <dbReference type="EMBL" id="GEO68075.1"/>
    </source>
</evidence>
<evidence type="ECO:0000313" key="2">
    <source>
        <dbReference type="Proteomes" id="UP000321691"/>
    </source>
</evidence>
<proteinExistence type="predicted"/>
<accession>A0ABQ0WTK8</accession>
<organism evidence="1 2">
    <name type="scientific">Levilactobacillus spicheri</name>
    <dbReference type="NCBI Taxonomy" id="216463"/>
    <lineage>
        <taxon>Bacteria</taxon>
        <taxon>Bacillati</taxon>
        <taxon>Bacillota</taxon>
        <taxon>Bacilli</taxon>
        <taxon>Lactobacillales</taxon>
        <taxon>Lactobacillaceae</taxon>
        <taxon>Levilactobacillus</taxon>
    </lineage>
</organism>